<keyword evidence="8" id="KW-1133">Transmembrane helix</keyword>
<dbReference type="Pfam" id="PF08660">
    <property type="entry name" value="Alg14"/>
    <property type="match status" value="1"/>
</dbReference>
<dbReference type="HOGENOM" id="CLU_064541_2_2_1"/>
<evidence type="ECO:0000256" key="6">
    <source>
        <dbReference type="ARBA" id="ARBA00022692"/>
    </source>
</evidence>
<evidence type="ECO:0000256" key="1">
    <source>
        <dbReference type="ARBA" id="ARBA00004389"/>
    </source>
</evidence>
<evidence type="ECO:0000313" key="13">
    <source>
        <dbReference type="Proteomes" id="UP000006790"/>
    </source>
</evidence>
<evidence type="ECO:0000313" key="12">
    <source>
        <dbReference type="EMBL" id="AET38377.1"/>
    </source>
</evidence>
<dbReference type="eggNOG" id="KOG3339">
    <property type="taxonomic scope" value="Eukaryota"/>
</dbReference>
<organism evidence="12 13">
    <name type="scientific">Eremothecium cymbalariae (strain CBS 270.75 / DBVPG 7215 / KCTC 17166 / NRRL Y-17582)</name>
    <name type="common">Yeast</name>
    <dbReference type="NCBI Taxonomy" id="931890"/>
    <lineage>
        <taxon>Eukaryota</taxon>
        <taxon>Fungi</taxon>
        <taxon>Dikarya</taxon>
        <taxon>Ascomycota</taxon>
        <taxon>Saccharomycotina</taxon>
        <taxon>Saccharomycetes</taxon>
        <taxon>Saccharomycetales</taxon>
        <taxon>Saccharomycetaceae</taxon>
        <taxon>Eremothecium</taxon>
    </lineage>
</organism>
<evidence type="ECO:0000256" key="10">
    <source>
        <dbReference type="ARBA" id="ARBA00032062"/>
    </source>
</evidence>
<dbReference type="GO" id="GO:0005811">
    <property type="term" value="C:lipid droplet"/>
    <property type="evidence" value="ECO:0007669"/>
    <property type="project" value="EnsemblFungi"/>
</dbReference>
<keyword evidence="7 11" id="KW-0256">Endoplasmic reticulum</keyword>
<keyword evidence="6" id="KW-0812">Transmembrane</keyword>
<dbReference type="FunCoup" id="G8JNV2">
    <property type="interactions" value="300"/>
</dbReference>
<gene>
    <name evidence="11" type="primary">ALG14</name>
    <name evidence="12" type="ordered locus">Ecym_2667</name>
</gene>
<reference evidence="13" key="1">
    <citation type="journal article" date="2012" name="G3 (Bethesda)">
        <title>Pichia sorbitophila, an interspecies yeast hybrid reveals early steps of genome resolution following polyploidization.</title>
        <authorList>
            <person name="Leh Louis V."/>
            <person name="Despons L."/>
            <person name="Friedrich A."/>
            <person name="Martin T."/>
            <person name="Durrens P."/>
            <person name="Casaregola S."/>
            <person name="Neuveglise C."/>
            <person name="Fairhead C."/>
            <person name="Marck C."/>
            <person name="Cruz J.A."/>
            <person name="Straub M.L."/>
            <person name="Kugler V."/>
            <person name="Sacerdot C."/>
            <person name="Uzunov Z."/>
            <person name="Thierry A."/>
            <person name="Weiss S."/>
            <person name="Bleykasten C."/>
            <person name="De Montigny J."/>
            <person name="Jacques N."/>
            <person name="Jung P."/>
            <person name="Lemaire M."/>
            <person name="Mallet S."/>
            <person name="Morel G."/>
            <person name="Richard G.F."/>
            <person name="Sarkar A."/>
            <person name="Savel G."/>
            <person name="Schacherer J."/>
            <person name="Seret M.L."/>
            <person name="Talla E."/>
            <person name="Samson G."/>
            <person name="Jubin C."/>
            <person name="Poulain J."/>
            <person name="Vacherie B."/>
            <person name="Barbe V."/>
            <person name="Pelletier E."/>
            <person name="Sherman D.J."/>
            <person name="Westhof E."/>
            <person name="Weissenbach J."/>
            <person name="Baret P.V."/>
            <person name="Wincker P."/>
            <person name="Gaillardin C."/>
            <person name="Dujon B."/>
            <person name="Souciet J.L."/>
        </authorList>
    </citation>
    <scope>NUCLEOTIDE SEQUENCE [LARGE SCALE GENOMIC DNA]</scope>
    <source>
        <strain evidence="13">CBS 270.75 / DBVPG 7215 / KCTC 17166 / NRRL Y-17582</strain>
    </source>
</reference>
<evidence type="ECO:0000256" key="4">
    <source>
        <dbReference type="ARBA" id="ARBA00011335"/>
    </source>
</evidence>
<dbReference type="InParanoid" id="G8JNV2"/>
<keyword evidence="13" id="KW-1185">Reference proteome</keyword>
<dbReference type="OMA" id="GTCCIIT"/>
<dbReference type="GO" id="GO:0031965">
    <property type="term" value="C:nuclear membrane"/>
    <property type="evidence" value="ECO:0007669"/>
    <property type="project" value="UniProtKB-SubCell"/>
</dbReference>
<dbReference type="GO" id="GO:0006488">
    <property type="term" value="P:dolichol-linked oligosaccharide biosynthetic process"/>
    <property type="evidence" value="ECO:0007669"/>
    <property type="project" value="EnsemblFungi"/>
</dbReference>
<dbReference type="GO" id="GO:0043495">
    <property type="term" value="F:protein-membrane adaptor activity"/>
    <property type="evidence" value="ECO:0007669"/>
    <property type="project" value="EnsemblFungi"/>
</dbReference>
<dbReference type="RefSeq" id="XP_003645194.1">
    <property type="nucleotide sequence ID" value="XM_003645146.1"/>
</dbReference>
<dbReference type="GO" id="GO:0004577">
    <property type="term" value="F:N-acetylglucosaminyldiphosphodolichol N-acetylglucosaminyltransferase activity"/>
    <property type="evidence" value="ECO:0007669"/>
    <property type="project" value="EnsemblFungi"/>
</dbReference>
<dbReference type="EMBL" id="CP002498">
    <property type="protein sequence ID" value="AET38377.1"/>
    <property type="molecule type" value="Genomic_DNA"/>
</dbReference>
<protein>
    <recommendedName>
        <fullName evidence="5 11">UDP-N-acetylglucosamine transferase subunit ALG14</fullName>
    </recommendedName>
    <alternativeName>
        <fullName evidence="10 11">Asparagine-linked glycosylation protein 14</fullName>
    </alternativeName>
</protein>
<dbReference type="STRING" id="931890.G8JNV2"/>
<dbReference type="InterPro" id="IPR013969">
    <property type="entry name" value="Oligosacch_biosynth_Alg14"/>
</dbReference>
<dbReference type="Proteomes" id="UP000006790">
    <property type="component" value="Chromosome 2"/>
</dbReference>
<dbReference type="GO" id="GO:0043541">
    <property type="term" value="C:UDP-N-acetylglucosamine transferase complex"/>
    <property type="evidence" value="ECO:0007669"/>
    <property type="project" value="EnsemblFungi"/>
</dbReference>
<evidence type="ECO:0000256" key="8">
    <source>
        <dbReference type="ARBA" id="ARBA00022989"/>
    </source>
</evidence>
<dbReference type="Gene3D" id="3.40.50.2000">
    <property type="entry name" value="Glycogen Phosphorylase B"/>
    <property type="match status" value="1"/>
</dbReference>
<evidence type="ECO:0000256" key="2">
    <source>
        <dbReference type="ARBA" id="ARBA00004590"/>
    </source>
</evidence>
<comment type="similarity">
    <text evidence="3 11">Belongs to the ALG14 family.</text>
</comment>
<comment type="subunit">
    <text evidence="4 11">Heterodimer with ALG13 to form a functional enzyme.</text>
</comment>
<keyword evidence="9" id="KW-0472">Membrane</keyword>
<accession>G8JNV2</accession>
<dbReference type="PANTHER" id="PTHR12154:SF4">
    <property type="entry name" value="UDP-N-ACETYLGLUCOSAMINE TRANSFERASE SUBUNIT ALG14 HOMOLOG"/>
    <property type="match status" value="1"/>
</dbReference>
<evidence type="ECO:0000256" key="11">
    <source>
        <dbReference type="RuleBase" id="RU362127"/>
    </source>
</evidence>
<evidence type="ECO:0000256" key="3">
    <source>
        <dbReference type="ARBA" id="ARBA00009731"/>
    </source>
</evidence>
<evidence type="ECO:0000256" key="5">
    <source>
        <dbReference type="ARBA" id="ARBA00017467"/>
    </source>
</evidence>
<dbReference type="GeneID" id="11468428"/>
<dbReference type="PANTHER" id="PTHR12154">
    <property type="entry name" value="GLYCOSYL TRANSFERASE-RELATED"/>
    <property type="match status" value="1"/>
</dbReference>
<sequence>MWWAVVSVFLAVCTVGLVRFALISPIFRVGQQQQVPDGDAVVCSSNREDAPEHVVVFLGSGGHTGEMLRLLKAYQGVLVSGTCCLYVCYADGASSEKIRQLIAGGGLKLRKVVYIGMPKAREVGSSKVESVRSIVRSMYHTYRVVVGIRAKIGDAPHLVLFNGPGTCCVLTLWLRTLDIFMRRSTKIVYVESLARIKTLSMTGRLLYPFVDEFVVQWPELARRYRRARYFGILV</sequence>
<name>G8JNV2_ERECY</name>
<comment type="subcellular location">
    <subcellularLocation>
        <location evidence="1 11">Endoplasmic reticulum membrane</location>
        <topology evidence="1 11">Single-pass membrane protein</topology>
    </subcellularLocation>
    <subcellularLocation>
        <location evidence="2">Nucleus membrane</location>
        <topology evidence="2">Single-pass membrane protein</topology>
    </subcellularLocation>
</comment>
<dbReference type="OrthoDB" id="17098at2759"/>
<dbReference type="GO" id="GO:0098548">
    <property type="term" value="C:cytoplasmic side of Golgi membrane"/>
    <property type="evidence" value="ECO:0007669"/>
    <property type="project" value="EnsemblFungi"/>
</dbReference>
<evidence type="ECO:0000256" key="9">
    <source>
        <dbReference type="ARBA" id="ARBA00023136"/>
    </source>
</evidence>
<proteinExistence type="inferred from homology"/>
<evidence type="ECO:0000256" key="7">
    <source>
        <dbReference type="ARBA" id="ARBA00022824"/>
    </source>
</evidence>
<comment type="function">
    <text evidence="11">Involved in protein N-glycosylation. Essential for the second step of the dolichol-linked oligosaccharide pathway. Anchors the catalytic subunit ALG13 to the ER.</text>
</comment>
<dbReference type="AlphaFoldDB" id="G8JNV2"/>
<dbReference type="KEGG" id="erc:Ecym_2667"/>